<dbReference type="PANTHER" id="PTHR47030">
    <property type="entry name" value="LIPASE CLASS 3 FAMILY PROTEIN"/>
    <property type="match status" value="1"/>
</dbReference>
<dbReference type="OMA" id="INSSCIH"/>
<dbReference type="Pfam" id="PF01764">
    <property type="entry name" value="Lipase_3"/>
    <property type="match status" value="1"/>
</dbReference>
<evidence type="ECO:0008006" key="7">
    <source>
        <dbReference type="Google" id="ProtNLM"/>
    </source>
</evidence>
<reference evidence="5" key="2">
    <citation type="submission" date="2021-01" db="UniProtKB">
        <authorList>
            <consortium name="EnsemblPlants"/>
        </authorList>
    </citation>
    <scope>IDENTIFICATION</scope>
</reference>
<reference evidence="5 6" key="1">
    <citation type="journal article" date="2016" name="G3 (Bethesda)">
        <title>First Draft Assembly and Annotation of the Genome of a California Endemic Oak Quercus lobata Nee (Fagaceae).</title>
        <authorList>
            <person name="Sork V.L."/>
            <person name="Fitz-Gibbon S.T."/>
            <person name="Puiu D."/>
            <person name="Crepeau M."/>
            <person name="Gugger P.F."/>
            <person name="Sherman R."/>
            <person name="Stevens K."/>
            <person name="Langley C.H."/>
            <person name="Pellegrini M."/>
            <person name="Salzberg S.L."/>
        </authorList>
    </citation>
    <scope>NUCLEOTIDE SEQUENCE [LARGE SCALE GENOMIC DNA]</scope>
    <source>
        <strain evidence="5 6">cv. SW786</strain>
    </source>
</reference>
<accession>A0A7N2MRR3</accession>
<keyword evidence="2" id="KW-0472">Membrane</keyword>
<dbReference type="SUPFAM" id="SSF53474">
    <property type="entry name" value="alpha/beta-Hydrolases"/>
    <property type="match status" value="1"/>
</dbReference>
<dbReference type="EMBL" id="LRBV02000010">
    <property type="status" value="NOT_ANNOTATED_CDS"/>
    <property type="molecule type" value="Genomic_DNA"/>
</dbReference>
<feature type="transmembrane region" description="Helical" evidence="2">
    <location>
        <begin position="99"/>
        <end position="119"/>
    </location>
</feature>
<feature type="domain" description="DUF7358" evidence="4">
    <location>
        <begin position="183"/>
        <end position="274"/>
    </location>
</feature>
<evidence type="ECO:0000313" key="6">
    <source>
        <dbReference type="Proteomes" id="UP000594261"/>
    </source>
</evidence>
<keyword evidence="2" id="KW-1133">Transmembrane helix</keyword>
<feature type="transmembrane region" description="Helical" evidence="2">
    <location>
        <begin position="18"/>
        <end position="38"/>
    </location>
</feature>
<feature type="domain" description="Fungal lipase-type" evidence="3">
    <location>
        <begin position="447"/>
        <end position="600"/>
    </location>
</feature>
<keyword evidence="2" id="KW-0812">Transmembrane</keyword>
<dbReference type="Pfam" id="PF24057">
    <property type="entry name" value="DUF7358"/>
    <property type="match status" value="2"/>
</dbReference>
<sequence length="829" mass="92370">MEMRVCKPSLKKLRRTTIILGTSNMVVVLLGVLIVILARSSCDFQYLVPFVAVSLGSGFRLVVMVQCGLAQYATAQTILDSPSSAIVDRRRRYKTWIRWSRFALVITVLQFVGAIYLVFHVAKHKSQFDDGKFKDCVLGKDFVIESTNALSQPSYNIQSCTFLFDGTFGLRGIGGQLKEGMISNRSSWGQKLLVFFMIMVCFVGLVQCFTGPDILKWRSFYATQDNAWKAHYREVFDNGMREALCCLGRGKYLSMSEEDEIYSVARLLGDLVAYRASGTGHLELLAGLALLQRHSHSLKSLDDVVEAPEERLKEAAALHKFAVAAYTGPLLDIGRNPLFFPCAWLYRQGILTPWTRNRRPKIDGDNWWRGHAAAFLKYVNLSPEVLRHGRVNQAIEARWRPKGKNGLKVKQHQRPVKGCRELRNLTSLAKCEAAYFIVVLHHLRSVVIAIRGTETAEDLITDGLCKECALSVDDLDGLMNSSDIDPVVKCSVDSSFPHYGHSGIVEAAQDLFMQIDGTAFDHDAESSGYLSSLLGARCECDGYNVRIVGHSLGGSIGALLGIKLYSRYPNLHVYAYGPLPCVDSVVANACSDFVTSTVCNNEFSAHLSIGSILRLRAAAITALSQDNKTDTTMIFQLARRFLYVSNYQRNRTEVKDPASDFYSGAITAEDFNHHINGSQIQNQNDSPVSEGQHQGFSLWNEADNNDSIIEIDDGEFTNPIATTVNTRDDPISQFMETVPRSENGSAGDPPELYLPGLIIHMVPQQRSSHTSLWKCCTVLEKAQSYKAYIANRESFKDIIVSPSMFLDHLPWRCHYAIQKVLEAQGAQAV</sequence>
<dbReference type="InterPro" id="IPR029058">
    <property type="entry name" value="AB_hydrolase_fold"/>
</dbReference>
<keyword evidence="1" id="KW-0378">Hydrolase</keyword>
<evidence type="ECO:0000313" key="5">
    <source>
        <dbReference type="EnsemblPlants" id="QL10p046561:mrna"/>
    </source>
</evidence>
<evidence type="ECO:0000259" key="4">
    <source>
        <dbReference type="Pfam" id="PF24057"/>
    </source>
</evidence>
<dbReference type="InterPro" id="IPR002921">
    <property type="entry name" value="Fungal_lipase-type"/>
</dbReference>
<dbReference type="AlphaFoldDB" id="A0A7N2MRR3"/>
<dbReference type="Gramene" id="QL10p046561:mrna">
    <property type="protein sequence ID" value="QL10p046561:mrna"/>
    <property type="gene ID" value="QL10p046561"/>
</dbReference>
<name>A0A7N2MRR3_QUELO</name>
<feature type="transmembrane region" description="Helical" evidence="2">
    <location>
        <begin position="44"/>
        <end position="63"/>
    </location>
</feature>
<evidence type="ECO:0000256" key="2">
    <source>
        <dbReference type="SAM" id="Phobius"/>
    </source>
</evidence>
<feature type="domain" description="DUF7358" evidence="4">
    <location>
        <begin position="10"/>
        <end position="142"/>
    </location>
</feature>
<dbReference type="InParanoid" id="A0A7N2MRR3"/>
<dbReference type="InterPro" id="IPR055782">
    <property type="entry name" value="DUF7358"/>
</dbReference>
<evidence type="ECO:0000256" key="1">
    <source>
        <dbReference type="ARBA" id="ARBA00022801"/>
    </source>
</evidence>
<dbReference type="FunCoup" id="A0A7N2MRR3">
    <property type="interactions" value="1101"/>
</dbReference>
<dbReference type="PANTHER" id="PTHR47030:SF2">
    <property type="entry name" value="LIPASE CLASS 3 FAMILY PROTEIN"/>
    <property type="match status" value="1"/>
</dbReference>
<dbReference type="GO" id="GO:0016787">
    <property type="term" value="F:hydrolase activity"/>
    <property type="evidence" value="ECO:0007669"/>
    <property type="project" value="UniProtKB-KW"/>
</dbReference>
<dbReference type="GO" id="GO:0006629">
    <property type="term" value="P:lipid metabolic process"/>
    <property type="evidence" value="ECO:0007669"/>
    <property type="project" value="InterPro"/>
</dbReference>
<protein>
    <recommendedName>
        <fullName evidence="7">Fungal lipase-like domain-containing protein</fullName>
    </recommendedName>
</protein>
<keyword evidence="6" id="KW-1185">Reference proteome</keyword>
<dbReference type="CDD" id="cd00519">
    <property type="entry name" value="Lipase_3"/>
    <property type="match status" value="1"/>
</dbReference>
<dbReference type="Proteomes" id="UP000594261">
    <property type="component" value="Chromosome 10"/>
</dbReference>
<dbReference type="Gene3D" id="3.40.50.1820">
    <property type="entry name" value="alpha/beta hydrolase"/>
    <property type="match status" value="1"/>
</dbReference>
<dbReference type="EnsemblPlants" id="QL10p046561:mrna">
    <property type="protein sequence ID" value="QL10p046561:mrna"/>
    <property type="gene ID" value="QL10p046561"/>
</dbReference>
<evidence type="ECO:0000259" key="3">
    <source>
        <dbReference type="Pfam" id="PF01764"/>
    </source>
</evidence>
<proteinExistence type="predicted"/>
<organism evidence="5 6">
    <name type="scientific">Quercus lobata</name>
    <name type="common">Valley oak</name>
    <dbReference type="NCBI Taxonomy" id="97700"/>
    <lineage>
        <taxon>Eukaryota</taxon>
        <taxon>Viridiplantae</taxon>
        <taxon>Streptophyta</taxon>
        <taxon>Embryophyta</taxon>
        <taxon>Tracheophyta</taxon>
        <taxon>Spermatophyta</taxon>
        <taxon>Magnoliopsida</taxon>
        <taxon>eudicotyledons</taxon>
        <taxon>Gunneridae</taxon>
        <taxon>Pentapetalae</taxon>
        <taxon>rosids</taxon>
        <taxon>fabids</taxon>
        <taxon>Fagales</taxon>
        <taxon>Fagaceae</taxon>
        <taxon>Quercus</taxon>
    </lineage>
</organism>